<proteinExistence type="predicted"/>
<dbReference type="InterPro" id="IPR050167">
    <property type="entry name" value="Ser_Thr_protein_kinase"/>
</dbReference>
<dbReference type="Proteomes" id="UP000236333">
    <property type="component" value="Unassembled WGS sequence"/>
</dbReference>
<keyword evidence="2" id="KW-0418">Kinase</keyword>
<feature type="non-terminal residue" evidence="2">
    <location>
        <position position="1"/>
    </location>
</feature>
<evidence type="ECO:0000259" key="1">
    <source>
        <dbReference type="PROSITE" id="PS50011"/>
    </source>
</evidence>
<evidence type="ECO:0000313" key="3">
    <source>
        <dbReference type="Proteomes" id="UP000236333"/>
    </source>
</evidence>
<dbReference type="PANTHER" id="PTHR23257">
    <property type="entry name" value="SERINE-THREONINE PROTEIN KINASE"/>
    <property type="match status" value="1"/>
</dbReference>
<keyword evidence="2" id="KW-0808">Transferase</keyword>
<dbReference type="GO" id="GO:0005737">
    <property type="term" value="C:cytoplasm"/>
    <property type="evidence" value="ECO:0007669"/>
    <property type="project" value="TreeGrafter"/>
</dbReference>
<protein>
    <submittedName>
        <fullName evidence="2">Putative serine/threonine-protein kinase</fullName>
    </submittedName>
</protein>
<dbReference type="PROSITE" id="PS50011">
    <property type="entry name" value="PROTEIN_KINASE_DOM"/>
    <property type="match status" value="1"/>
</dbReference>
<dbReference type="GO" id="GO:0007165">
    <property type="term" value="P:signal transduction"/>
    <property type="evidence" value="ECO:0007669"/>
    <property type="project" value="TreeGrafter"/>
</dbReference>
<dbReference type="InterPro" id="IPR001245">
    <property type="entry name" value="Ser-Thr/Tyr_kinase_cat_dom"/>
</dbReference>
<dbReference type="InterPro" id="IPR000719">
    <property type="entry name" value="Prot_kinase_dom"/>
</dbReference>
<dbReference type="OrthoDB" id="4062651at2759"/>
<keyword evidence="3" id="KW-1185">Reference proteome</keyword>
<evidence type="ECO:0000313" key="2">
    <source>
        <dbReference type="EMBL" id="PNH10860.1"/>
    </source>
</evidence>
<dbReference type="AlphaFoldDB" id="A0A2J8AEA5"/>
<gene>
    <name evidence="2" type="ORF">TSOC_002408</name>
</gene>
<feature type="domain" description="Protein kinase" evidence="1">
    <location>
        <begin position="1"/>
        <end position="100"/>
    </location>
</feature>
<organism evidence="2 3">
    <name type="scientific">Tetrabaena socialis</name>
    <dbReference type="NCBI Taxonomy" id="47790"/>
    <lineage>
        <taxon>Eukaryota</taxon>
        <taxon>Viridiplantae</taxon>
        <taxon>Chlorophyta</taxon>
        <taxon>core chlorophytes</taxon>
        <taxon>Chlorophyceae</taxon>
        <taxon>CS clade</taxon>
        <taxon>Chlamydomonadales</taxon>
        <taxon>Tetrabaenaceae</taxon>
        <taxon>Tetrabaena</taxon>
    </lineage>
</organism>
<dbReference type="EMBL" id="PGGS01000044">
    <property type="protein sequence ID" value="PNH10860.1"/>
    <property type="molecule type" value="Genomic_DNA"/>
</dbReference>
<comment type="caution">
    <text evidence="2">The sequence shown here is derived from an EMBL/GenBank/DDBJ whole genome shotgun (WGS) entry which is preliminary data.</text>
</comment>
<dbReference type="Pfam" id="PF07714">
    <property type="entry name" value="PK_Tyr_Ser-Thr"/>
    <property type="match status" value="1"/>
</dbReference>
<reference evidence="2 3" key="1">
    <citation type="journal article" date="2017" name="Mol. Biol. Evol.">
        <title>The 4-celled Tetrabaena socialis nuclear genome reveals the essential components for genetic control of cell number at the origin of multicellularity in the volvocine lineage.</title>
        <authorList>
            <person name="Featherston J."/>
            <person name="Arakaki Y."/>
            <person name="Hanschen E.R."/>
            <person name="Ferris P.J."/>
            <person name="Michod R.E."/>
            <person name="Olson B.J.S.C."/>
            <person name="Nozaki H."/>
            <person name="Durand P.M."/>
        </authorList>
    </citation>
    <scope>NUCLEOTIDE SEQUENCE [LARGE SCALE GENOMIC DNA]</scope>
    <source>
        <strain evidence="2 3">NIES-571</strain>
    </source>
</reference>
<dbReference type="Gene3D" id="1.10.510.10">
    <property type="entry name" value="Transferase(Phosphotransferase) domain 1"/>
    <property type="match status" value="1"/>
</dbReference>
<name>A0A2J8AEA5_9CHLO</name>
<dbReference type="InterPro" id="IPR011009">
    <property type="entry name" value="Kinase-like_dom_sf"/>
</dbReference>
<dbReference type="GO" id="GO:0005524">
    <property type="term" value="F:ATP binding"/>
    <property type="evidence" value="ECO:0007669"/>
    <property type="project" value="InterPro"/>
</dbReference>
<dbReference type="GO" id="GO:0004672">
    <property type="term" value="F:protein kinase activity"/>
    <property type="evidence" value="ECO:0007669"/>
    <property type="project" value="InterPro"/>
</dbReference>
<dbReference type="SUPFAM" id="SSF56112">
    <property type="entry name" value="Protein kinase-like (PK-like)"/>
    <property type="match status" value="1"/>
</dbReference>
<accession>A0A2J8AEA5</accession>
<sequence>VCDFGLARVLGADATHVSTRPHGTTTHNAPEVWAEGHVSQQSDMWAYGMTLWELATGERPWRGMSAGRIMHAVMLRGLRPTVPDWLPAGYAQLMGRCWAQ</sequence>
<feature type="non-terminal residue" evidence="2">
    <location>
        <position position="100"/>
    </location>
</feature>